<dbReference type="RefSeq" id="WP_238181027.1">
    <property type="nucleotide sequence ID" value="NZ_BPRB01000029.1"/>
</dbReference>
<dbReference type="Proteomes" id="UP001055057">
    <property type="component" value="Unassembled WGS sequence"/>
</dbReference>
<dbReference type="Pfam" id="PF01126">
    <property type="entry name" value="Heme_oxygenase"/>
    <property type="match status" value="1"/>
</dbReference>
<dbReference type="Gene3D" id="1.20.910.10">
    <property type="entry name" value="Heme oxygenase-like"/>
    <property type="match status" value="1"/>
</dbReference>
<dbReference type="InterPro" id="IPR016053">
    <property type="entry name" value="Haem_Oase-like"/>
</dbReference>
<evidence type="ECO:0000313" key="1">
    <source>
        <dbReference type="EMBL" id="GJE58395.1"/>
    </source>
</evidence>
<evidence type="ECO:0008006" key="3">
    <source>
        <dbReference type="Google" id="ProtNLM"/>
    </source>
</evidence>
<dbReference type="InterPro" id="IPR016084">
    <property type="entry name" value="Haem_Oase-like_multi-hlx"/>
</dbReference>
<reference evidence="1" key="2">
    <citation type="submission" date="2021-08" db="EMBL/GenBank/DDBJ databases">
        <authorList>
            <person name="Tani A."/>
            <person name="Ola A."/>
            <person name="Ogura Y."/>
            <person name="Katsura K."/>
            <person name="Hayashi T."/>
        </authorList>
    </citation>
    <scope>NUCLEOTIDE SEQUENCE</scope>
    <source>
        <strain evidence="1">DSM 23632</strain>
    </source>
</reference>
<dbReference type="EMBL" id="BPRB01000029">
    <property type="protein sequence ID" value="GJE58395.1"/>
    <property type="molecule type" value="Genomic_DNA"/>
</dbReference>
<dbReference type="CDD" id="cd19166">
    <property type="entry name" value="HemeO-bac"/>
    <property type="match status" value="1"/>
</dbReference>
<accession>A0ABQ4TWZ9</accession>
<comment type="caution">
    <text evidence="1">The sequence shown here is derived from an EMBL/GenBank/DDBJ whole genome shotgun (WGS) entry which is preliminary data.</text>
</comment>
<keyword evidence="2" id="KW-1185">Reference proteome</keyword>
<proteinExistence type="predicted"/>
<gene>
    <name evidence="1" type="ORF">MPOCJGCO_0476</name>
</gene>
<name>A0ABQ4TWZ9_9HYPH</name>
<reference evidence="1" key="1">
    <citation type="journal article" date="2021" name="Front. Microbiol.">
        <title>Comprehensive Comparative Genomics and Phenotyping of Methylobacterium Species.</title>
        <authorList>
            <person name="Alessa O."/>
            <person name="Ogura Y."/>
            <person name="Fujitani Y."/>
            <person name="Takami H."/>
            <person name="Hayashi T."/>
            <person name="Sahin N."/>
            <person name="Tani A."/>
        </authorList>
    </citation>
    <scope>NUCLEOTIDE SEQUENCE</scope>
    <source>
        <strain evidence="1">DSM 23632</strain>
    </source>
</reference>
<protein>
    <recommendedName>
        <fullName evidence="3">Biliverdin-producing heme oxygenase</fullName>
    </recommendedName>
</protein>
<evidence type="ECO:0000313" key="2">
    <source>
        <dbReference type="Proteomes" id="UP001055057"/>
    </source>
</evidence>
<sequence length="209" mass="22168">MTRPDDTLHRRLRAATAPAHEGLEHALDWQARVATRAGYRGLLVRFYGFHAAYEPAIAAALADDAFLAPRLRLDALAADLRHLGLPEDSLAALPRPDPVFLAGPAAAMGALYVLEGSTLGGQVIGRHIAAQHGITGDGLAYYRAHGPRTGAMWAAFRARLDASSDEPAGEEAVTESAIATFEAMRAWLCEADAGEPRPAPGDLAILSSR</sequence>
<dbReference type="SUPFAM" id="SSF48613">
    <property type="entry name" value="Heme oxygenase-like"/>
    <property type="match status" value="1"/>
</dbReference>
<organism evidence="1 2">
    <name type="scientific">Methylobacterium trifolii</name>
    <dbReference type="NCBI Taxonomy" id="1003092"/>
    <lineage>
        <taxon>Bacteria</taxon>
        <taxon>Pseudomonadati</taxon>
        <taxon>Pseudomonadota</taxon>
        <taxon>Alphaproteobacteria</taxon>
        <taxon>Hyphomicrobiales</taxon>
        <taxon>Methylobacteriaceae</taxon>
        <taxon>Methylobacterium</taxon>
    </lineage>
</organism>